<sequence length="296" mass="33100">MRILIWFFAISAVVVGMLAFIALYPPARDQALVATNAAIADKNIQMEKNISFGPDPMHRLDIYAPSDRHATYAQSLKNPIVIFYYGGGWRMGEKSFYQFAGAALAAQGYRVVIPDYRLFPEVQFKGFMGDAGRAYQWVWEQLAEPANKEIVVMGHSAGAHMAALLAYGEQYRLGEAPRPAAMVGLAGPYSFDPTDWPSTQDIFADVDQADAARPVAFVNDNSPPSLMFHGDRDDVVKLWNQEELAKALDAHNVPHETHVLPDTGHYKILFSLSRPLREKMAVVERIKSFIDRHVDE</sequence>
<protein>
    <submittedName>
        <fullName evidence="4">Arylformamidase</fullName>
    </submittedName>
</protein>
<dbReference type="InterPro" id="IPR029058">
    <property type="entry name" value="AB_hydrolase_fold"/>
</dbReference>
<keyword evidence="2" id="KW-0472">Membrane</keyword>
<evidence type="ECO:0000313" key="5">
    <source>
        <dbReference type="Proteomes" id="UP000258927"/>
    </source>
</evidence>
<dbReference type="Gene3D" id="3.40.50.1820">
    <property type="entry name" value="alpha/beta hydrolase"/>
    <property type="match status" value="1"/>
</dbReference>
<dbReference type="EMBL" id="CP021330">
    <property type="protein sequence ID" value="AVX02947.1"/>
    <property type="molecule type" value="Genomic_DNA"/>
</dbReference>
<evidence type="ECO:0000313" key="4">
    <source>
        <dbReference type="EMBL" id="AVX02947.1"/>
    </source>
</evidence>
<dbReference type="AlphaFoldDB" id="A0A2R4MA76"/>
<keyword evidence="2" id="KW-0812">Transmembrane</keyword>
<accession>A0A2R4MA76</accession>
<name>A0A2R4MA76_9HYPH</name>
<dbReference type="KEGG" id="mmyr:MXMO3_00400"/>
<keyword evidence="5" id="KW-1185">Reference proteome</keyword>
<reference evidence="4 5" key="1">
    <citation type="submission" date="2017-05" db="EMBL/GenBank/DDBJ databases">
        <title>Genome Analysis of Maritalea myrionectae HL2708#5.</title>
        <authorList>
            <consortium name="Cotde Inc.-PKNU"/>
            <person name="Jang D."/>
            <person name="Oh H.-M."/>
        </authorList>
    </citation>
    <scope>NUCLEOTIDE SEQUENCE [LARGE SCALE GENOMIC DNA]</scope>
    <source>
        <strain evidence="4 5">HL2708#5</strain>
    </source>
</reference>
<dbReference type="InterPro" id="IPR050300">
    <property type="entry name" value="GDXG_lipolytic_enzyme"/>
</dbReference>
<evidence type="ECO:0000256" key="1">
    <source>
        <dbReference type="ARBA" id="ARBA00022801"/>
    </source>
</evidence>
<dbReference type="PANTHER" id="PTHR48081">
    <property type="entry name" value="AB HYDROLASE SUPERFAMILY PROTEIN C4A8.06C"/>
    <property type="match status" value="1"/>
</dbReference>
<evidence type="ECO:0000259" key="3">
    <source>
        <dbReference type="Pfam" id="PF20434"/>
    </source>
</evidence>
<dbReference type="InterPro" id="IPR049492">
    <property type="entry name" value="BD-FAE-like_dom"/>
</dbReference>
<dbReference type="PANTHER" id="PTHR48081:SF33">
    <property type="entry name" value="KYNURENINE FORMAMIDASE"/>
    <property type="match status" value="1"/>
</dbReference>
<proteinExistence type="predicted"/>
<feature type="domain" description="BD-FAE-like" evidence="3">
    <location>
        <begin position="203"/>
        <end position="248"/>
    </location>
</feature>
<keyword evidence="1" id="KW-0378">Hydrolase</keyword>
<dbReference type="Proteomes" id="UP000258927">
    <property type="component" value="Chromosome"/>
</dbReference>
<evidence type="ECO:0000256" key="2">
    <source>
        <dbReference type="SAM" id="Phobius"/>
    </source>
</evidence>
<dbReference type="SUPFAM" id="SSF53474">
    <property type="entry name" value="alpha/beta-Hydrolases"/>
    <property type="match status" value="1"/>
</dbReference>
<dbReference type="STRING" id="1122213.GCA_000423365_03112"/>
<keyword evidence="2" id="KW-1133">Transmembrane helix</keyword>
<feature type="domain" description="BD-FAE-like" evidence="3">
    <location>
        <begin position="60"/>
        <end position="170"/>
    </location>
</feature>
<dbReference type="RefSeq" id="WP_117394771.1">
    <property type="nucleotide sequence ID" value="NZ_CP021330.1"/>
</dbReference>
<dbReference type="Pfam" id="PF20434">
    <property type="entry name" value="BD-FAE"/>
    <property type="match status" value="2"/>
</dbReference>
<dbReference type="GO" id="GO:0016787">
    <property type="term" value="F:hydrolase activity"/>
    <property type="evidence" value="ECO:0007669"/>
    <property type="project" value="UniProtKB-KW"/>
</dbReference>
<gene>
    <name evidence="4" type="ORF">MXMO3_00400</name>
</gene>
<feature type="transmembrane region" description="Helical" evidence="2">
    <location>
        <begin position="6"/>
        <end position="24"/>
    </location>
</feature>
<organism evidence="4 5">
    <name type="scientific">Maritalea myrionectae</name>
    <dbReference type="NCBI Taxonomy" id="454601"/>
    <lineage>
        <taxon>Bacteria</taxon>
        <taxon>Pseudomonadati</taxon>
        <taxon>Pseudomonadota</taxon>
        <taxon>Alphaproteobacteria</taxon>
        <taxon>Hyphomicrobiales</taxon>
        <taxon>Devosiaceae</taxon>
        <taxon>Maritalea</taxon>
    </lineage>
</organism>